<organism evidence="4 5">
    <name type="scientific">Pyrrhoderma noxium</name>
    <dbReference type="NCBI Taxonomy" id="2282107"/>
    <lineage>
        <taxon>Eukaryota</taxon>
        <taxon>Fungi</taxon>
        <taxon>Dikarya</taxon>
        <taxon>Basidiomycota</taxon>
        <taxon>Agaricomycotina</taxon>
        <taxon>Agaricomycetes</taxon>
        <taxon>Hymenochaetales</taxon>
        <taxon>Hymenochaetaceae</taxon>
        <taxon>Pyrrhoderma</taxon>
    </lineage>
</organism>
<dbReference type="GO" id="GO:1990234">
    <property type="term" value="C:transferase complex"/>
    <property type="evidence" value="ECO:0007669"/>
    <property type="project" value="UniProtKB-ARBA"/>
</dbReference>
<comment type="caution">
    <text evidence="4">The sequence shown here is derived from an EMBL/GenBank/DDBJ whole genome shotgun (WGS) entry which is preliminary data.</text>
</comment>
<dbReference type="PROSITE" id="PS50294">
    <property type="entry name" value="WD_REPEATS_REGION"/>
    <property type="match status" value="1"/>
</dbReference>
<evidence type="ECO:0000313" key="5">
    <source>
        <dbReference type="Proteomes" id="UP000217199"/>
    </source>
</evidence>
<sequence>MWSTPKTQMFTSSWEGSVTLSPRRELVVFGSDKKTIRIWNEETGENDNESMKGHIDPISSLSFSSDGRYLASGSEDKNVIAWDFCPFRSESGMSSSQAHGTEPIVFAMHLREMSCIKRGLLDECMGMEYRLFTIPSKEVDVLTV</sequence>
<keyword evidence="2" id="KW-0677">Repeat</keyword>
<keyword evidence="1 3" id="KW-0853">WD repeat</keyword>
<dbReference type="InterPro" id="IPR036322">
    <property type="entry name" value="WD40_repeat_dom_sf"/>
</dbReference>
<dbReference type="Pfam" id="PF00400">
    <property type="entry name" value="WD40"/>
    <property type="match status" value="2"/>
</dbReference>
<dbReference type="OrthoDB" id="3267146at2759"/>
<dbReference type="Proteomes" id="UP000217199">
    <property type="component" value="Unassembled WGS sequence"/>
</dbReference>
<dbReference type="AlphaFoldDB" id="A0A286U8D4"/>
<evidence type="ECO:0000256" key="2">
    <source>
        <dbReference type="ARBA" id="ARBA00022737"/>
    </source>
</evidence>
<gene>
    <name evidence="4" type="ORF">PNOK_0864700</name>
</gene>
<feature type="repeat" description="WD" evidence="3">
    <location>
        <begin position="51"/>
        <end position="83"/>
    </location>
</feature>
<reference evidence="4 5" key="1">
    <citation type="journal article" date="2017" name="Mol. Ecol.">
        <title>Comparative and population genomic landscape of Phellinus noxius: A hypervariable fungus causing root rot in trees.</title>
        <authorList>
            <person name="Chung C.L."/>
            <person name="Lee T.J."/>
            <person name="Akiba M."/>
            <person name="Lee H.H."/>
            <person name="Kuo T.H."/>
            <person name="Liu D."/>
            <person name="Ke H.M."/>
            <person name="Yokoi T."/>
            <person name="Roa M.B."/>
            <person name="Lu M.J."/>
            <person name="Chang Y.Y."/>
            <person name="Ann P.J."/>
            <person name="Tsai J.N."/>
            <person name="Chen C.Y."/>
            <person name="Tzean S.S."/>
            <person name="Ota Y."/>
            <person name="Hattori T."/>
            <person name="Sahashi N."/>
            <person name="Liou R.F."/>
            <person name="Kikuchi T."/>
            <person name="Tsai I.J."/>
        </authorList>
    </citation>
    <scope>NUCLEOTIDE SEQUENCE [LARGE SCALE GENOMIC DNA]</scope>
    <source>
        <strain evidence="4 5">FFPRI411160</strain>
    </source>
</reference>
<dbReference type="InterPro" id="IPR015943">
    <property type="entry name" value="WD40/YVTN_repeat-like_dom_sf"/>
</dbReference>
<dbReference type="InParanoid" id="A0A286U8D4"/>
<dbReference type="Gene3D" id="2.130.10.10">
    <property type="entry name" value="YVTN repeat-like/Quinoprotein amine dehydrogenase"/>
    <property type="match status" value="1"/>
</dbReference>
<name>A0A286U8D4_9AGAM</name>
<proteinExistence type="predicted"/>
<dbReference type="SUPFAM" id="SSF50978">
    <property type="entry name" value="WD40 repeat-like"/>
    <property type="match status" value="1"/>
</dbReference>
<keyword evidence="5" id="KW-1185">Reference proteome</keyword>
<protein>
    <submittedName>
        <fullName evidence="4">WD40 domain containing protein</fullName>
    </submittedName>
</protein>
<dbReference type="PROSITE" id="PS50082">
    <property type="entry name" value="WD_REPEATS_2"/>
    <property type="match status" value="2"/>
</dbReference>
<dbReference type="PANTHER" id="PTHR22847">
    <property type="entry name" value="WD40 REPEAT PROTEIN"/>
    <property type="match status" value="1"/>
</dbReference>
<dbReference type="STRING" id="2282107.A0A286U8D4"/>
<dbReference type="SMART" id="SM00320">
    <property type="entry name" value="WD40"/>
    <property type="match status" value="2"/>
</dbReference>
<evidence type="ECO:0000256" key="3">
    <source>
        <dbReference type="PROSITE-ProRule" id="PRU00221"/>
    </source>
</evidence>
<accession>A0A286U8D4</accession>
<evidence type="ECO:0000256" key="1">
    <source>
        <dbReference type="ARBA" id="ARBA00022574"/>
    </source>
</evidence>
<evidence type="ECO:0000313" key="4">
    <source>
        <dbReference type="EMBL" id="PAV15789.1"/>
    </source>
</evidence>
<dbReference type="PANTHER" id="PTHR22847:SF637">
    <property type="entry name" value="WD REPEAT DOMAIN 5B"/>
    <property type="match status" value="1"/>
</dbReference>
<feature type="repeat" description="WD" evidence="3">
    <location>
        <begin position="17"/>
        <end position="49"/>
    </location>
</feature>
<dbReference type="EMBL" id="NBII01000009">
    <property type="protein sequence ID" value="PAV15789.1"/>
    <property type="molecule type" value="Genomic_DNA"/>
</dbReference>
<dbReference type="InterPro" id="IPR001680">
    <property type="entry name" value="WD40_rpt"/>
</dbReference>